<protein>
    <submittedName>
        <fullName evidence="2">Uncharacterized protein</fullName>
    </submittedName>
</protein>
<dbReference type="Gramene" id="evm.model.09.874">
    <property type="protein sequence ID" value="cds.evm.model.09.874"/>
    <property type="gene ID" value="evm.TU.09.874"/>
</dbReference>
<reference evidence="2" key="2">
    <citation type="submission" date="2021-03" db="UniProtKB">
        <authorList>
            <consortium name="EnsemblPlants"/>
        </authorList>
    </citation>
    <scope>IDENTIFICATION</scope>
</reference>
<dbReference type="EMBL" id="UZAU01000740">
    <property type="status" value="NOT_ANNOTATED_CDS"/>
    <property type="molecule type" value="Genomic_DNA"/>
</dbReference>
<evidence type="ECO:0000256" key="1">
    <source>
        <dbReference type="SAM" id="MobiDB-lite"/>
    </source>
</evidence>
<organism evidence="2 3">
    <name type="scientific">Cannabis sativa</name>
    <name type="common">Hemp</name>
    <name type="synonym">Marijuana</name>
    <dbReference type="NCBI Taxonomy" id="3483"/>
    <lineage>
        <taxon>Eukaryota</taxon>
        <taxon>Viridiplantae</taxon>
        <taxon>Streptophyta</taxon>
        <taxon>Embryophyta</taxon>
        <taxon>Tracheophyta</taxon>
        <taxon>Spermatophyta</taxon>
        <taxon>Magnoliopsida</taxon>
        <taxon>eudicotyledons</taxon>
        <taxon>Gunneridae</taxon>
        <taxon>Pentapetalae</taxon>
        <taxon>rosids</taxon>
        <taxon>fabids</taxon>
        <taxon>Rosales</taxon>
        <taxon>Cannabaceae</taxon>
        <taxon>Cannabis</taxon>
    </lineage>
</organism>
<reference evidence="2" key="1">
    <citation type="submission" date="2018-11" db="EMBL/GenBank/DDBJ databases">
        <authorList>
            <person name="Grassa J C."/>
        </authorList>
    </citation>
    <scope>NUCLEOTIDE SEQUENCE [LARGE SCALE GENOMIC DNA]</scope>
</reference>
<evidence type="ECO:0000313" key="2">
    <source>
        <dbReference type="EnsemblPlants" id="cds.evm.model.09.874"/>
    </source>
</evidence>
<proteinExistence type="predicted"/>
<feature type="compositionally biased region" description="Basic and acidic residues" evidence="1">
    <location>
        <begin position="140"/>
        <end position="152"/>
    </location>
</feature>
<name>A0A803QHM8_CANSA</name>
<dbReference type="AlphaFoldDB" id="A0A803QHM8"/>
<accession>A0A803QHM8</accession>
<dbReference type="Proteomes" id="UP000596661">
    <property type="component" value="Chromosome 9"/>
</dbReference>
<evidence type="ECO:0000313" key="3">
    <source>
        <dbReference type="Proteomes" id="UP000596661"/>
    </source>
</evidence>
<keyword evidence="3" id="KW-1185">Reference proteome</keyword>
<feature type="region of interest" description="Disordered" evidence="1">
    <location>
        <begin position="108"/>
        <end position="152"/>
    </location>
</feature>
<sequence>MKSQNPQQNCQEEGILLKFDLVLNNVIRVSNSGHMDSRSASKIHQCETLSGGKNGKAHLDMSFQERILVLHSQSLMPSASPTRKHVLYYYIRVIMALTRTQFGLRFTGPRARAGDSNEPEEDVEVNTKDALEDMHEDDPQDKIADDDAGEKS</sequence>
<dbReference type="EnsemblPlants" id="evm.model.09.874">
    <property type="protein sequence ID" value="cds.evm.model.09.874"/>
    <property type="gene ID" value="evm.TU.09.874"/>
</dbReference>